<feature type="compositionally biased region" description="Basic residues" evidence="1">
    <location>
        <begin position="79"/>
        <end position="110"/>
    </location>
</feature>
<dbReference type="OrthoDB" id="10616684at2759"/>
<dbReference type="EMBL" id="BMAW01082491">
    <property type="protein sequence ID" value="GFU29479.1"/>
    <property type="molecule type" value="Genomic_DNA"/>
</dbReference>
<evidence type="ECO:0000313" key="3">
    <source>
        <dbReference type="Proteomes" id="UP000887013"/>
    </source>
</evidence>
<feature type="compositionally biased region" description="Basic and acidic residues" evidence="1">
    <location>
        <begin position="111"/>
        <end position="125"/>
    </location>
</feature>
<feature type="region of interest" description="Disordered" evidence="1">
    <location>
        <begin position="69"/>
        <end position="143"/>
    </location>
</feature>
<name>A0A8X6QJ14_NEPPI</name>
<dbReference type="Proteomes" id="UP000887013">
    <property type="component" value="Unassembled WGS sequence"/>
</dbReference>
<feature type="compositionally biased region" description="Low complexity" evidence="1">
    <location>
        <begin position="69"/>
        <end position="78"/>
    </location>
</feature>
<evidence type="ECO:0000313" key="2">
    <source>
        <dbReference type="EMBL" id="GFU29479.1"/>
    </source>
</evidence>
<sequence length="183" mass="21260">MNVNDYILTEEDARILYNILQTDAFLNENQGNYIPITSPISNPSNIDDDFNAIQPLNLSVRSNSRLNLVNNRPLLNGRSRSRSNGRSRSRSRSNGRLRSRSRSNGRLRSRSRSDSRSNTRSDSRSSNRVPNRIRNQPRRVRSKYKIKVIPNRVCRHLLSRAKKHKTTRDDKSYKATLKINRRG</sequence>
<reference evidence="2" key="1">
    <citation type="submission" date="2020-08" db="EMBL/GenBank/DDBJ databases">
        <title>Multicomponent nature underlies the extraordinary mechanical properties of spider dragline silk.</title>
        <authorList>
            <person name="Kono N."/>
            <person name="Nakamura H."/>
            <person name="Mori M."/>
            <person name="Yoshida Y."/>
            <person name="Ohtoshi R."/>
            <person name="Malay A.D."/>
            <person name="Moran D.A.P."/>
            <person name="Tomita M."/>
            <person name="Numata K."/>
            <person name="Arakawa K."/>
        </authorList>
    </citation>
    <scope>NUCLEOTIDE SEQUENCE</scope>
</reference>
<gene>
    <name evidence="2" type="ORF">NPIL_278731</name>
</gene>
<protein>
    <submittedName>
        <fullName evidence="2">Uncharacterized protein</fullName>
    </submittedName>
</protein>
<keyword evidence="3" id="KW-1185">Reference proteome</keyword>
<evidence type="ECO:0000256" key="1">
    <source>
        <dbReference type="SAM" id="MobiDB-lite"/>
    </source>
</evidence>
<comment type="caution">
    <text evidence="2">The sequence shown here is derived from an EMBL/GenBank/DDBJ whole genome shotgun (WGS) entry which is preliminary data.</text>
</comment>
<dbReference type="AlphaFoldDB" id="A0A8X6QJ14"/>
<proteinExistence type="predicted"/>
<feature type="region of interest" description="Disordered" evidence="1">
    <location>
        <begin position="162"/>
        <end position="183"/>
    </location>
</feature>
<organism evidence="2 3">
    <name type="scientific">Nephila pilipes</name>
    <name type="common">Giant wood spider</name>
    <name type="synonym">Nephila maculata</name>
    <dbReference type="NCBI Taxonomy" id="299642"/>
    <lineage>
        <taxon>Eukaryota</taxon>
        <taxon>Metazoa</taxon>
        <taxon>Ecdysozoa</taxon>
        <taxon>Arthropoda</taxon>
        <taxon>Chelicerata</taxon>
        <taxon>Arachnida</taxon>
        <taxon>Araneae</taxon>
        <taxon>Araneomorphae</taxon>
        <taxon>Entelegynae</taxon>
        <taxon>Araneoidea</taxon>
        <taxon>Nephilidae</taxon>
        <taxon>Nephila</taxon>
    </lineage>
</organism>
<accession>A0A8X6QJ14</accession>